<protein>
    <submittedName>
        <fullName evidence="1">Uncharacterized protein</fullName>
    </submittedName>
</protein>
<keyword evidence="2" id="KW-1185">Reference proteome</keyword>
<accession>A0AA35LWW0</accession>
<evidence type="ECO:0000313" key="2">
    <source>
        <dbReference type="Proteomes" id="UP001160390"/>
    </source>
</evidence>
<reference evidence="1" key="1">
    <citation type="submission" date="2023-01" db="EMBL/GenBank/DDBJ databases">
        <authorList>
            <person name="Piombo E."/>
        </authorList>
    </citation>
    <scope>NUCLEOTIDE SEQUENCE</scope>
</reference>
<proteinExistence type="predicted"/>
<evidence type="ECO:0000313" key="1">
    <source>
        <dbReference type="EMBL" id="CAI6082879.1"/>
    </source>
</evidence>
<comment type="caution">
    <text evidence="1">The sequence shown here is derived from an EMBL/GenBank/DDBJ whole genome shotgun (WGS) entry which is preliminary data.</text>
</comment>
<sequence length="1285" mass="138072">MWLAEIGNGLLPALVLAVDARGDLAEEDQVVLLEAASQLNSIVVVIVLNGVAESLVIFLLNKQIIDSLVHNTLVLNLDIEQERLDQGEIIVLLEDLDDTVNIDTGSEGSQEVGQQRRMLLDVKLDGTVVDFEIGNLDNDLLELGVIPGVLGAFNDGQSGVIKLIIVIVAENELGPKVCLLAGTDHLGHVHSGPEQLNVLHQTLRVILGQCDTKLSEHTHLLCIDDQIETTDLSQAELLLADASIVNLLPNPDVVSLASAFNSGLVFGKVDESGGKLGPVGDAGVEDLGSFIKSLLVSLVTRFLNVSNVCSSEEVLELMELVQTGIAESEGSIDGSLPQGLAGHAKELDEFLVLASVGSDFNDLLVILGVLGLDVRLNGVRDTKSIELSLGNLAPNFRQVDLLGICLCSINADDVLNENIDGRRLVVGLLVDLKGFLMESHFNTGCSNVISVVVVELVDVVHDASLVSLGSREEEEILEILVVAEWRGLQNNLLQQLNKFKRKIVLKEGRDGDRYLGWVTSLWNGGSGDLVDNRTTVNVVLAQDESPQLAVRALKEVTCLSPVHGILIGDIYQLQVILALGVGNVCQVGVTLLAVLSDGEGIVLVILLEELLWVVVRVNVDFGQSVENGLLCVASLQGGLKEGQEKLQPLINVDLLSINSAQKLLDDVLIAVNVQQSTDNGRGPAGIDALNLLRKLSFLEEVLHLLGIVRVTIAANTLNLIELAHLGSRFNILEVNIRVLRKVDDASQVVEETLSCLVLLEQINQVNRAKKLRVLGRNVNNRLQVLTDVVLHHSVKAGKRLLNGQLAKETFGGSRNVDNNTLDSLGVFVKFGGLLCQASLLAKVGNAGLVEVGEHVVGENSLSDLRSVHQVHLQKSGLQTSMFRIVILEGVKQEGGGLLDHTLRLENIANSLQVDQRTPFVVSQGSGKCSSLLWVCSNDVLEKLDKIGLIATLSTVGKNLIELPSLSEASNDLVGNVGLEIDCKSHVHIIWSNHITELLRAIQLLLLEPLLKQVLAVLGQNRLGKLDRLVRIQSTLVEKHTEVLQGESHLSRLSLELLELLNSLGGSEETARRVCCNLGGFAVVTSVEELVELSGVEVVGAGKASTRCHLDGDFAVGRILKEIGDRIRVINSNKQDLTLTVDTHQSSRSVIGTRGEYGFARDTVHEDTGSSLQVIEMDEPVLGYHEDNTVFLRNLQGHGEVVGSLRGEEDVDSLLLENRVVLGVVDFNNVKFGTGGGSHGEGEELGILGSAFQPQRAEGSGVALDSLANATVLGVELHGTNNTATL</sequence>
<gene>
    <name evidence="1" type="ORF">CCHLO57077_00014850</name>
</gene>
<dbReference type="Proteomes" id="UP001160390">
    <property type="component" value="Unassembled WGS sequence"/>
</dbReference>
<name>A0AA35LWW0_9HYPO</name>
<dbReference type="EMBL" id="CABFNP030000733">
    <property type="protein sequence ID" value="CAI6082879.1"/>
    <property type="molecule type" value="Genomic_DNA"/>
</dbReference>
<organism evidence="1 2">
    <name type="scientific">Clonostachys chloroleuca</name>
    <dbReference type="NCBI Taxonomy" id="1926264"/>
    <lineage>
        <taxon>Eukaryota</taxon>
        <taxon>Fungi</taxon>
        <taxon>Dikarya</taxon>
        <taxon>Ascomycota</taxon>
        <taxon>Pezizomycotina</taxon>
        <taxon>Sordariomycetes</taxon>
        <taxon>Hypocreomycetidae</taxon>
        <taxon>Hypocreales</taxon>
        <taxon>Bionectriaceae</taxon>
        <taxon>Clonostachys</taxon>
    </lineage>
</organism>